<evidence type="ECO:0008006" key="3">
    <source>
        <dbReference type="Google" id="ProtNLM"/>
    </source>
</evidence>
<dbReference type="STRING" id="61635.BN85316600"/>
<accession>U4KQE9</accession>
<protein>
    <recommendedName>
        <fullName evidence="3">DUF2200 domain-containing protein</fullName>
    </recommendedName>
</protein>
<evidence type="ECO:0000313" key="1">
    <source>
        <dbReference type="EMBL" id="CCV66681.1"/>
    </source>
</evidence>
<proteinExistence type="predicted"/>
<dbReference type="Proteomes" id="UP000032737">
    <property type="component" value="Chromosome"/>
</dbReference>
<organism evidence="1 2">
    <name type="scientific">Acholeplasma brassicae</name>
    <dbReference type="NCBI Taxonomy" id="61635"/>
    <lineage>
        <taxon>Bacteria</taxon>
        <taxon>Bacillati</taxon>
        <taxon>Mycoplasmatota</taxon>
        <taxon>Mollicutes</taxon>
        <taxon>Acholeplasmatales</taxon>
        <taxon>Acholeplasmataceae</taxon>
        <taxon>Acholeplasma</taxon>
    </lineage>
</organism>
<dbReference type="KEGG" id="abra:BN85316600"/>
<keyword evidence="2" id="KW-1185">Reference proteome</keyword>
<name>U4KQE9_9MOLU</name>
<dbReference type="AlphaFoldDB" id="U4KQE9"/>
<dbReference type="RefSeq" id="WP_030005531.1">
    <property type="nucleotide sequence ID" value="NC_022549.1"/>
</dbReference>
<dbReference type="InterPro" id="IPR023204">
    <property type="entry name" value="SP1917_dom_sf"/>
</dbReference>
<dbReference type="EMBL" id="FO681348">
    <property type="protein sequence ID" value="CCV66681.1"/>
    <property type="molecule type" value="Genomic_DNA"/>
</dbReference>
<dbReference type="Pfam" id="PF09966">
    <property type="entry name" value="DUF2200"/>
    <property type="match status" value="1"/>
</dbReference>
<dbReference type="PIRSF" id="PIRSF033199">
    <property type="entry name" value="UCP033199"/>
    <property type="match status" value="1"/>
</dbReference>
<gene>
    <name evidence="1" type="ORF">BN85316600</name>
</gene>
<dbReference type="HOGENOM" id="CLU_133735_0_0_14"/>
<dbReference type="OrthoDB" id="3192540at2"/>
<sequence length="119" mass="14101">MTNNEKLFNMPFSKIYDLYVKKVERKNQDKAKINELLFWLYGYESDSIDQLVNSDITLEAFISQAPNKNESRHLIKGVICGVRIEEIKDPMYQEIRYLDKVIDELAKGRDINKIKRKKD</sequence>
<evidence type="ECO:0000313" key="2">
    <source>
        <dbReference type="Proteomes" id="UP000032737"/>
    </source>
</evidence>
<dbReference type="Gene3D" id="1.10.8.290">
    <property type="entry name" value="uncharacterized protein sp1917 domain"/>
    <property type="match status" value="1"/>
</dbReference>
<reference evidence="1 2" key="1">
    <citation type="journal article" date="2013" name="J. Mol. Microbiol. Biotechnol.">
        <title>Analysis of the Complete Genomes of Acholeplasma brassicae , A. palmae and A. laidlawii and Their Comparison to the Obligate Parasites from ' Candidatus Phytoplasma'.</title>
        <authorList>
            <person name="Kube M."/>
            <person name="Siewert C."/>
            <person name="Migdoll A.M."/>
            <person name="Duduk B."/>
            <person name="Holz S."/>
            <person name="Rabus R."/>
            <person name="Seemuller E."/>
            <person name="Mitrovic J."/>
            <person name="Muller I."/>
            <person name="Buttner C."/>
            <person name="Reinhardt R."/>
        </authorList>
    </citation>
    <scope>NUCLEOTIDE SEQUENCE [LARGE SCALE GENOMIC DNA]</scope>
    <source>
        <strain evidence="2">0502</strain>
    </source>
</reference>
<dbReference type="InterPro" id="IPR014580">
    <property type="entry name" value="UCP033199"/>
</dbReference>